<feature type="transmembrane region" description="Helical" evidence="1">
    <location>
        <begin position="76"/>
        <end position="98"/>
    </location>
</feature>
<accession>A0ABD7F545</accession>
<dbReference type="AlphaFoldDB" id="A0ABD7F545"/>
<dbReference type="InterPro" id="IPR047814">
    <property type="entry name" value="TfpX/TfpZ-like"/>
</dbReference>
<evidence type="ECO:0000313" key="3">
    <source>
        <dbReference type="Proteomes" id="UP000827069"/>
    </source>
</evidence>
<keyword evidence="3" id="KW-1185">Reference proteome</keyword>
<dbReference type="RefSeq" id="WP_005004137.1">
    <property type="nucleotide sequence ID" value="NZ_CP079898.1"/>
</dbReference>
<dbReference type="Proteomes" id="UP000827069">
    <property type="component" value="Chromosome"/>
</dbReference>
<sequence>MDRFMLRQRLYAFFWHCLFSILLLAIALYLVFMVWYPSPLAQAVGVGNMYVLMLIIDLILGPTLTFIVYKLDKKRMLFDMVVIVLIQLIAYVGGLFVLHQGKPAWLVFVKDDIELVSPINIQEKFRQDLTDQFKVPFYNKPMWIAADYGSDPRKRQKLIDEEMFDGISIVVRPETYKLIDTKSEEILIQLNPITELNKFNADVAIDEQLALLTTKPKGWLPVKSPELDMVALFDKNGKPIKIVNLRPWL</sequence>
<organism evidence="2 3">
    <name type="scientific">Acinetobacter septicus</name>
    <dbReference type="NCBI Taxonomy" id="465797"/>
    <lineage>
        <taxon>Bacteria</taxon>
        <taxon>Pseudomonadati</taxon>
        <taxon>Pseudomonadota</taxon>
        <taxon>Gammaproteobacteria</taxon>
        <taxon>Moraxellales</taxon>
        <taxon>Moraxellaceae</taxon>
        <taxon>Acinetobacter</taxon>
    </lineage>
</organism>
<protein>
    <submittedName>
        <fullName evidence="2">Type4 fimbrial accessory protein</fullName>
    </submittedName>
</protein>
<keyword evidence="1" id="KW-1133">Transmembrane helix</keyword>
<name>A0ABD7F545_9GAMM</name>
<keyword evidence="1" id="KW-0812">Transmembrane</keyword>
<evidence type="ECO:0000313" key="2">
    <source>
        <dbReference type="EMBL" id="QXZ23600.1"/>
    </source>
</evidence>
<dbReference type="NCBIfam" id="NF041437">
    <property type="entry name" value="TfpZ"/>
    <property type="match status" value="1"/>
</dbReference>
<feature type="transmembrane region" description="Helical" evidence="1">
    <location>
        <begin position="12"/>
        <end position="36"/>
    </location>
</feature>
<dbReference type="EMBL" id="CP079898">
    <property type="protein sequence ID" value="QXZ23600.1"/>
    <property type="molecule type" value="Genomic_DNA"/>
</dbReference>
<proteinExistence type="predicted"/>
<keyword evidence="1" id="KW-0472">Membrane</keyword>
<evidence type="ECO:0000256" key="1">
    <source>
        <dbReference type="SAM" id="Phobius"/>
    </source>
</evidence>
<gene>
    <name evidence="2" type="ORF">I6L31_02020</name>
</gene>
<feature type="transmembrane region" description="Helical" evidence="1">
    <location>
        <begin position="48"/>
        <end position="69"/>
    </location>
</feature>
<reference evidence="2 3" key="1">
    <citation type="submission" date="2021-07" db="EMBL/GenBank/DDBJ databases">
        <title>FDA dAtabase for Regulatory Grade micrObial Sequences (FDA-ARGOS): Supporting development and validation of Infectious Disease Dx tests.</title>
        <authorList>
            <person name="Sproer C."/>
            <person name="Gronow S."/>
            <person name="Severitt S."/>
            <person name="Schroder I."/>
            <person name="Tallon L."/>
            <person name="Sadzewicz L."/>
            <person name="Zhao X."/>
            <person name="Boylan J."/>
            <person name="Ott S."/>
            <person name="Bowen H."/>
            <person name="Vavikolanu K."/>
            <person name="Mehta A."/>
            <person name="Aluvathingal J."/>
            <person name="Nadendla S."/>
            <person name="Lowell S."/>
            <person name="Myers T."/>
            <person name="Yan Y."/>
        </authorList>
    </citation>
    <scope>NUCLEOTIDE SEQUENCE [LARGE SCALE GENOMIC DNA]</scope>
    <source>
        <strain evidence="2 3">FDAARGOS_1401</strain>
    </source>
</reference>